<keyword evidence="2 6" id="KW-0812">Transmembrane</keyword>
<evidence type="ECO:0000256" key="1">
    <source>
        <dbReference type="ARBA" id="ARBA00004141"/>
    </source>
</evidence>
<evidence type="ECO:0000256" key="3">
    <source>
        <dbReference type="ARBA" id="ARBA00022989"/>
    </source>
</evidence>
<dbReference type="AlphaFoldDB" id="A0AAW0GY19"/>
<sequence length="190" mass="20878">MSKPTFNPSSFAPYTPPPDDPSYASSSNQTHTTARAWFPPQHVTSYQSGGIPTFNTSQAGGMGAVEEAEETGGASAWETRYGARVDLMAAFAYILGPISALLLLITETHNDYVRFHAYQAALLSTPLLILRILSSLLGFVPFLRTLFTLLLIVPSLYMTWRAYTDAAQNGLTRFQLPWIGPLADLWVSEE</sequence>
<keyword evidence="4 6" id="KW-0472">Membrane</keyword>
<protein>
    <submittedName>
        <fullName evidence="7">Uncharacterized protein</fullName>
    </submittedName>
</protein>
<dbReference type="PANTHER" id="PTHR36460">
    <property type="entry name" value="UPF0132 DOMAIN PROTEIN (AFU_ORTHOLOGUE AFUA_3G10255)"/>
    <property type="match status" value="1"/>
</dbReference>
<proteinExistence type="predicted"/>
<feature type="transmembrane region" description="Helical" evidence="6">
    <location>
        <begin position="87"/>
        <end position="105"/>
    </location>
</feature>
<evidence type="ECO:0000256" key="4">
    <source>
        <dbReference type="ARBA" id="ARBA00023136"/>
    </source>
</evidence>
<dbReference type="PANTHER" id="PTHR36460:SF1">
    <property type="entry name" value="UPF0132 DOMAIN PROTEIN (AFU_ORTHOLOGUE AFUA_3G10255)"/>
    <property type="match status" value="1"/>
</dbReference>
<keyword evidence="8" id="KW-1185">Reference proteome</keyword>
<accession>A0AAW0GY19</accession>
<dbReference type="Proteomes" id="UP001385951">
    <property type="component" value="Unassembled WGS sequence"/>
</dbReference>
<feature type="region of interest" description="Disordered" evidence="5">
    <location>
        <begin position="1"/>
        <end position="31"/>
    </location>
</feature>
<evidence type="ECO:0000256" key="6">
    <source>
        <dbReference type="SAM" id="Phobius"/>
    </source>
</evidence>
<evidence type="ECO:0000313" key="8">
    <source>
        <dbReference type="Proteomes" id="UP001385951"/>
    </source>
</evidence>
<comment type="caution">
    <text evidence="7">The sequence shown here is derived from an EMBL/GenBank/DDBJ whole genome shotgun (WGS) entry which is preliminary data.</text>
</comment>
<dbReference type="EMBL" id="JASBNA010000002">
    <property type="protein sequence ID" value="KAK7694644.1"/>
    <property type="molecule type" value="Genomic_DNA"/>
</dbReference>
<comment type="subcellular location">
    <subcellularLocation>
        <location evidence="1">Membrane</location>
        <topology evidence="1">Multi-pass membrane protein</topology>
    </subcellularLocation>
</comment>
<evidence type="ECO:0000313" key="7">
    <source>
        <dbReference type="EMBL" id="KAK7694644.1"/>
    </source>
</evidence>
<dbReference type="GO" id="GO:0016020">
    <property type="term" value="C:membrane"/>
    <property type="evidence" value="ECO:0007669"/>
    <property type="project" value="UniProtKB-SubCell"/>
</dbReference>
<evidence type="ECO:0000256" key="2">
    <source>
        <dbReference type="ARBA" id="ARBA00022692"/>
    </source>
</evidence>
<organism evidence="7 8">
    <name type="scientific">Cerrena zonata</name>
    <dbReference type="NCBI Taxonomy" id="2478898"/>
    <lineage>
        <taxon>Eukaryota</taxon>
        <taxon>Fungi</taxon>
        <taxon>Dikarya</taxon>
        <taxon>Basidiomycota</taxon>
        <taxon>Agaricomycotina</taxon>
        <taxon>Agaricomycetes</taxon>
        <taxon>Polyporales</taxon>
        <taxon>Cerrenaceae</taxon>
        <taxon>Cerrena</taxon>
    </lineage>
</organism>
<name>A0AAW0GY19_9APHY</name>
<keyword evidence="3 6" id="KW-1133">Transmembrane helix</keyword>
<reference evidence="7 8" key="1">
    <citation type="submission" date="2022-09" db="EMBL/GenBank/DDBJ databases">
        <authorList>
            <person name="Palmer J.M."/>
        </authorList>
    </citation>
    <scope>NUCLEOTIDE SEQUENCE [LARGE SCALE GENOMIC DNA]</scope>
    <source>
        <strain evidence="7 8">DSM 7382</strain>
    </source>
</reference>
<gene>
    <name evidence="7" type="ORF">QCA50_001831</name>
</gene>
<evidence type="ECO:0000256" key="5">
    <source>
        <dbReference type="SAM" id="MobiDB-lite"/>
    </source>
</evidence>